<evidence type="ECO:0000259" key="3">
    <source>
        <dbReference type="Pfam" id="PF13439"/>
    </source>
</evidence>
<keyword evidence="1 4" id="KW-0808">Transferase</keyword>
<dbReference type="GO" id="GO:0016757">
    <property type="term" value="F:glycosyltransferase activity"/>
    <property type="evidence" value="ECO:0007669"/>
    <property type="project" value="InterPro"/>
</dbReference>
<dbReference type="Pfam" id="PF00534">
    <property type="entry name" value="Glycos_transf_1"/>
    <property type="match status" value="1"/>
</dbReference>
<name>A0A2M7D6Q5_9BACT</name>
<dbReference type="Pfam" id="PF13439">
    <property type="entry name" value="Glyco_transf_4"/>
    <property type="match status" value="1"/>
</dbReference>
<evidence type="ECO:0000259" key="2">
    <source>
        <dbReference type="Pfam" id="PF00534"/>
    </source>
</evidence>
<dbReference type="PANTHER" id="PTHR46401:SF2">
    <property type="entry name" value="GLYCOSYLTRANSFERASE WBBK-RELATED"/>
    <property type="match status" value="1"/>
</dbReference>
<accession>A0A2M7D6Q5</accession>
<gene>
    <name evidence="4" type="ORF">COS30_00785</name>
</gene>
<dbReference type="InterPro" id="IPR028098">
    <property type="entry name" value="Glyco_trans_4-like_N"/>
</dbReference>
<dbReference type="InterPro" id="IPR001296">
    <property type="entry name" value="Glyco_trans_1"/>
</dbReference>
<evidence type="ECO:0000313" key="4">
    <source>
        <dbReference type="EMBL" id="PIV38674.1"/>
    </source>
</evidence>
<reference evidence="5" key="1">
    <citation type="submission" date="2017-09" db="EMBL/GenBank/DDBJ databases">
        <title>Depth-based differentiation of microbial function through sediment-hosted aquifers and enrichment of novel symbionts in the deep terrestrial subsurface.</title>
        <authorList>
            <person name="Probst A.J."/>
            <person name="Ladd B."/>
            <person name="Jarett J.K."/>
            <person name="Geller-Mcgrath D.E."/>
            <person name="Sieber C.M.K."/>
            <person name="Emerson J.B."/>
            <person name="Anantharaman K."/>
            <person name="Thomas B.C."/>
            <person name="Malmstrom R."/>
            <person name="Stieglmeier M."/>
            <person name="Klingl A."/>
            <person name="Woyke T."/>
            <person name="Ryan C.M."/>
            <person name="Banfield J.F."/>
        </authorList>
    </citation>
    <scope>NUCLEOTIDE SEQUENCE [LARGE SCALE GENOMIC DNA]</scope>
</reference>
<dbReference type="EMBL" id="PEUE01000022">
    <property type="protein sequence ID" value="PIV38674.1"/>
    <property type="molecule type" value="Genomic_DNA"/>
</dbReference>
<dbReference type="FunFam" id="3.40.50.2000:FF:000119">
    <property type="entry name" value="Glycosyl transferase group 1"/>
    <property type="match status" value="1"/>
</dbReference>
<feature type="domain" description="Glycosyltransferase subfamily 4-like N-terminal" evidence="3">
    <location>
        <begin position="16"/>
        <end position="173"/>
    </location>
</feature>
<dbReference type="AlphaFoldDB" id="A0A2M7D6Q5"/>
<dbReference type="Gene3D" id="3.40.50.2000">
    <property type="entry name" value="Glycogen Phosphorylase B"/>
    <property type="match status" value="2"/>
</dbReference>
<comment type="caution">
    <text evidence="4">The sequence shown here is derived from an EMBL/GenBank/DDBJ whole genome shotgun (WGS) entry which is preliminary data.</text>
</comment>
<dbReference type="PANTHER" id="PTHR46401">
    <property type="entry name" value="GLYCOSYLTRANSFERASE WBBK-RELATED"/>
    <property type="match status" value="1"/>
</dbReference>
<sequence>MTIGIDARFFGPKAKGLGRYTQQLLAELAKLDQQNDYLVFLRAEDFAEYQPPSPRFKKVLADYRWYSLGEQLLFPLALYRHKIDLMHFTHFNAPVFYARPYVVTIHDLILRRFGTTRGWLWGRVRYWLKNLGYEAVIRIIVRRAKKIIAVSEYVKKDIIDSFGVAPEKIAVIYESGPAAASRQPASGDREVLEKHQIKKPYLLYVGNAYPHKNLERLIEAFKILQEKHQPDLQLVLVGGEDHFYRRLKKKNCNEAGVCFGGGVIFTGFVPDENLAVLYNNAEVYVFPSLCEGFGLPPLEAMRHGLPVAASRATCLPEILGGAAHYFDATSPNDMADKINEVVENNNLRQRLIGLGLEQIKKYSWQAMAEKTLEIYRSAIN</sequence>
<protein>
    <submittedName>
        <fullName evidence="4">Glycosyl transferase family 1</fullName>
    </submittedName>
</protein>
<evidence type="ECO:0000313" key="5">
    <source>
        <dbReference type="Proteomes" id="UP000229247"/>
    </source>
</evidence>
<dbReference type="CDD" id="cd03809">
    <property type="entry name" value="GT4_MtfB-like"/>
    <property type="match status" value="1"/>
</dbReference>
<dbReference type="Proteomes" id="UP000229247">
    <property type="component" value="Unassembled WGS sequence"/>
</dbReference>
<dbReference type="SUPFAM" id="SSF53756">
    <property type="entry name" value="UDP-Glycosyltransferase/glycogen phosphorylase"/>
    <property type="match status" value="1"/>
</dbReference>
<evidence type="ECO:0000256" key="1">
    <source>
        <dbReference type="ARBA" id="ARBA00022679"/>
    </source>
</evidence>
<feature type="domain" description="Glycosyl transferase family 1" evidence="2">
    <location>
        <begin position="195"/>
        <end position="352"/>
    </location>
</feature>
<proteinExistence type="predicted"/>
<dbReference type="GO" id="GO:0009103">
    <property type="term" value="P:lipopolysaccharide biosynthetic process"/>
    <property type="evidence" value="ECO:0007669"/>
    <property type="project" value="TreeGrafter"/>
</dbReference>
<organism evidence="4 5">
    <name type="scientific">Candidatus Portnoybacteria bacterium CG02_land_8_20_14_3_00_45_8</name>
    <dbReference type="NCBI Taxonomy" id="1974807"/>
    <lineage>
        <taxon>Bacteria</taxon>
        <taxon>Candidatus Portnoyibacteriota</taxon>
    </lineage>
</organism>